<dbReference type="InterPro" id="IPR012675">
    <property type="entry name" value="Beta-grasp_dom_sf"/>
</dbReference>
<accession>A0A6I5ZUE2</accession>
<proteinExistence type="predicted"/>
<dbReference type="AlphaFoldDB" id="A0A6I5ZUE2"/>
<evidence type="ECO:0000313" key="1">
    <source>
        <dbReference type="EMBL" id="QGP93137.1"/>
    </source>
</evidence>
<dbReference type="EMBL" id="CP046244">
    <property type="protein sequence ID" value="QGP93137.1"/>
    <property type="molecule type" value="Genomic_DNA"/>
</dbReference>
<organism evidence="1 2">
    <name type="scientific">Neomoorella glycerini</name>
    <dbReference type="NCBI Taxonomy" id="55779"/>
    <lineage>
        <taxon>Bacteria</taxon>
        <taxon>Bacillati</taxon>
        <taxon>Bacillota</taxon>
        <taxon>Clostridia</taxon>
        <taxon>Neomoorellales</taxon>
        <taxon>Neomoorellaceae</taxon>
        <taxon>Neomoorella</taxon>
    </lineage>
</organism>
<keyword evidence="2" id="KW-1185">Reference proteome</keyword>
<dbReference type="Proteomes" id="UP000425916">
    <property type="component" value="Chromosome"/>
</dbReference>
<protein>
    <recommendedName>
        <fullName evidence="3">MoaD/ThiS family protein</fullName>
    </recommendedName>
</protein>
<sequence length="95" mass="9955">MIRIKVTAAGHLPILIAGSEGEEEVPEGCTLRDFILRRTGLPPAGTLAAIGAGQTCQHPRVIIMLNGLRVPPDGLDIRLRDGDAIALLPLDLVGG</sequence>
<evidence type="ECO:0008006" key="3">
    <source>
        <dbReference type="Google" id="ProtNLM"/>
    </source>
</evidence>
<dbReference type="InterPro" id="IPR003749">
    <property type="entry name" value="ThiS/MoaD-like"/>
</dbReference>
<dbReference type="Gene3D" id="3.10.20.30">
    <property type="match status" value="1"/>
</dbReference>
<dbReference type="Pfam" id="PF02597">
    <property type="entry name" value="ThiS"/>
    <property type="match status" value="1"/>
</dbReference>
<name>A0A6I5ZUE2_9FIRM</name>
<reference evidence="1 2" key="1">
    <citation type="submission" date="2019-11" db="EMBL/GenBank/DDBJ databases">
        <title>Genome sequence of Moorella glycerini DSM11254.</title>
        <authorList>
            <person name="Poehlein A."/>
            <person name="Boeer T."/>
            <person name="Daniel R."/>
        </authorList>
    </citation>
    <scope>NUCLEOTIDE SEQUENCE [LARGE SCALE GENOMIC DNA]</scope>
    <source>
        <strain evidence="1 2">DSM 11254</strain>
    </source>
</reference>
<gene>
    <name evidence="1" type="ORF">MGLY_25370</name>
</gene>
<evidence type="ECO:0000313" key="2">
    <source>
        <dbReference type="Proteomes" id="UP000425916"/>
    </source>
</evidence>
<dbReference type="RefSeq" id="WP_170291063.1">
    <property type="nucleotide sequence ID" value="NZ_CP046244.1"/>
</dbReference>
<dbReference type="CDD" id="cd17040">
    <property type="entry name" value="Ubl_MoaD_like"/>
    <property type="match status" value="1"/>
</dbReference>
<dbReference type="InterPro" id="IPR016155">
    <property type="entry name" value="Mopterin_synth/thiamin_S_b"/>
</dbReference>
<dbReference type="SUPFAM" id="SSF54285">
    <property type="entry name" value="MoaD/ThiS"/>
    <property type="match status" value="1"/>
</dbReference>